<evidence type="ECO:0000313" key="8">
    <source>
        <dbReference type="EMBL" id="RZU03067.1"/>
    </source>
</evidence>
<dbReference type="RefSeq" id="WP_130430775.1">
    <property type="nucleotide sequence ID" value="NZ_SHKP01000004.1"/>
</dbReference>
<evidence type="ECO:0000256" key="5">
    <source>
        <dbReference type="SAM" id="SignalP"/>
    </source>
</evidence>
<organism evidence="8 9">
    <name type="scientific">Rivibacter subsaxonicus</name>
    <dbReference type="NCBI Taxonomy" id="457575"/>
    <lineage>
        <taxon>Bacteria</taxon>
        <taxon>Pseudomonadati</taxon>
        <taxon>Pseudomonadota</taxon>
        <taxon>Betaproteobacteria</taxon>
        <taxon>Burkholderiales</taxon>
        <taxon>Rivibacter</taxon>
    </lineage>
</organism>
<feature type="signal peptide" evidence="5">
    <location>
        <begin position="1"/>
        <end position="26"/>
    </location>
</feature>
<dbReference type="PANTHER" id="PTHR11709">
    <property type="entry name" value="MULTI-COPPER OXIDASE"/>
    <property type="match status" value="1"/>
</dbReference>
<proteinExistence type="predicted"/>
<dbReference type="GO" id="GO:0016491">
    <property type="term" value="F:oxidoreductase activity"/>
    <property type="evidence" value="ECO:0007669"/>
    <property type="project" value="UniProtKB-KW"/>
</dbReference>
<keyword evidence="3" id="KW-0560">Oxidoreductase</keyword>
<dbReference type="PROSITE" id="PS00080">
    <property type="entry name" value="MULTICOPPER_OXIDASE2"/>
    <property type="match status" value="1"/>
</dbReference>
<reference evidence="8 9" key="1">
    <citation type="submission" date="2019-02" db="EMBL/GenBank/DDBJ databases">
        <title>Genomic Encyclopedia of Type Strains, Phase IV (KMG-IV): sequencing the most valuable type-strain genomes for metagenomic binning, comparative biology and taxonomic classification.</title>
        <authorList>
            <person name="Goeker M."/>
        </authorList>
    </citation>
    <scope>NUCLEOTIDE SEQUENCE [LARGE SCALE GENOMIC DNA]</scope>
    <source>
        <strain evidence="8 9">DSM 19570</strain>
    </source>
</reference>
<evidence type="ECO:0000256" key="1">
    <source>
        <dbReference type="ARBA" id="ARBA00004418"/>
    </source>
</evidence>
<feature type="chain" id="PRO_5020617305" evidence="5">
    <location>
        <begin position="27"/>
        <end position="467"/>
    </location>
</feature>
<dbReference type="InterPro" id="IPR006311">
    <property type="entry name" value="TAT_signal"/>
</dbReference>
<dbReference type="Pfam" id="PF07732">
    <property type="entry name" value="Cu-oxidase_3"/>
    <property type="match status" value="1"/>
</dbReference>
<dbReference type="GO" id="GO:0005507">
    <property type="term" value="F:copper ion binding"/>
    <property type="evidence" value="ECO:0007669"/>
    <property type="project" value="InterPro"/>
</dbReference>
<accession>A0A4Q7W1G6</accession>
<dbReference type="OrthoDB" id="9757546at2"/>
<evidence type="ECO:0000313" key="9">
    <source>
        <dbReference type="Proteomes" id="UP000293671"/>
    </source>
</evidence>
<feature type="region of interest" description="Disordered" evidence="4">
    <location>
        <begin position="438"/>
        <end position="467"/>
    </location>
</feature>
<dbReference type="CDD" id="cd13860">
    <property type="entry name" value="CuRO_1_2dMco_1"/>
    <property type="match status" value="1"/>
</dbReference>
<feature type="domain" description="Plastocyanin-like" evidence="6">
    <location>
        <begin position="218"/>
        <end position="333"/>
    </location>
</feature>
<evidence type="ECO:0000259" key="7">
    <source>
        <dbReference type="Pfam" id="PF07732"/>
    </source>
</evidence>
<dbReference type="InterPro" id="IPR008972">
    <property type="entry name" value="Cupredoxin"/>
</dbReference>
<dbReference type="InterPro" id="IPR011706">
    <property type="entry name" value="Cu-oxidase_C"/>
</dbReference>
<evidence type="ECO:0000256" key="2">
    <source>
        <dbReference type="ARBA" id="ARBA00022723"/>
    </source>
</evidence>
<gene>
    <name evidence="8" type="ORF">EV670_1100</name>
</gene>
<keyword evidence="5" id="KW-0732">Signal</keyword>
<name>A0A4Q7W1G6_9BURK</name>
<dbReference type="InterPro" id="IPR002355">
    <property type="entry name" value="Cu_oxidase_Cu_BS"/>
</dbReference>
<dbReference type="PROSITE" id="PS51318">
    <property type="entry name" value="TAT"/>
    <property type="match status" value="1"/>
</dbReference>
<protein>
    <submittedName>
        <fullName evidence="8">FtsP/CotA-like multicopper oxidase with cupredoxin domain</fullName>
    </submittedName>
</protein>
<dbReference type="InterPro" id="IPR011707">
    <property type="entry name" value="Cu-oxidase-like_N"/>
</dbReference>
<feature type="domain" description="Plastocyanin-like" evidence="7">
    <location>
        <begin position="86"/>
        <end position="192"/>
    </location>
</feature>
<dbReference type="InterPro" id="IPR045087">
    <property type="entry name" value="Cu-oxidase_fam"/>
</dbReference>
<sequence>MLFSRRNLLRATGIAGAAAVSKVALAALPEPVMQTRPDTMPPLVPSSGRPYNPVVTLNGWTLPWRMNAGVKEFHLVAEPVLRELAPGMKAHLWGYNGQSPGPTIEVVEGDRVRIFLTNKLPEHTSMHWHGQRLPNGMDGVSGLTQPSIQPGKTFVYEFVARRPGTFMYHPHADEMVQMAMGMMGFWVTHPRQKHPLIAEVDRDFCFLLNAYDIEPGTATPKIMTMLDFNLWTWNSRIFPGIDTLNVRRGDRVRVRIGNLTMTNHPIHLHGHEFEVSGTDGGPVPKAARWPEVTTDIAVGQMRQIEFIADEEGDWAFHCHKSHHTMNAMGHAVPTMIGVDHRGLARQITKLIPDYMVMGERGMADMAEMEMPLPDNTIPMMTGAGPFGSVEMGGMFSMLKVRRNQKPGDYGNPGWFRQPTGTQAFEWAGALAEPARFKAEGGRAMPGRQAPSGEIEVNVRKPGGHAGH</sequence>
<evidence type="ECO:0000256" key="3">
    <source>
        <dbReference type="ARBA" id="ARBA00023002"/>
    </source>
</evidence>
<evidence type="ECO:0000259" key="6">
    <source>
        <dbReference type="Pfam" id="PF07731"/>
    </source>
</evidence>
<keyword evidence="9" id="KW-1185">Reference proteome</keyword>
<dbReference type="Proteomes" id="UP000293671">
    <property type="component" value="Unassembled WGS sequence"/>
</dbReference>
<dbReference type="AlphaFoldDB" id="A0A4Q7W1G6"/>
<dbReference type="CDD" id="cd04202">
    <property type="entry name" value="CuRO_D2_2dMcoN_like"/>
    <property type="match status" value="1"/>
</dbReference>
<dbReference type="GO" id="GO:0042597">
    <property type="term" value="C:periplasmic space"/>
    <property type="evidence" value="ECO:0007669"/>
    <property type="project" value="UniProtKB-SubCell"/>
</dbReference>
<comment type="caution">
    <text evidence="8">The sequence shown here is derived from an EMBL/GenBank/DDBJ whole genome shotgun (WGS) entry which is preliminary data.</text>
</comment>
<dbReference type="Pfam" id="PF07731">
    <property type="entry name" value="Cu-oxidase_2"/>
    <property type="match status" value="1"/>
</dbReference>
<dbReference type="EMBL" id="SHKP01000004">
    <property type="protein sequence ID" value="RZU03067.1"/>
    <property type="molecule type" value="Genomic_DNA"/>
</dbReference>
<evidence type="ECO:0000256" key="4">
    <source>
        <dbReference type="SAM" id="MobiDB-lite"/>
    </source>
</evidence>
<keyword evidence="2" id="KW-0479">Metal-binding</keyword>
<dbReference type="Gene3D" id="2.60.40.420">
    <property type="entry name" value="Cupredoxins - blue copper proteins"/>
    <property type="match status" value="2"/>
</dbReference>
<dbReference type="SUPFAM" id="SSF49503">
    <property type="entry name" value="Cupredoxins"/>
    <property type="match status" value="2"/>
</dbReference>
<comment type="subcellular location">
    <subcellularLocation>
        <location evidence="1">Periplasm</location>
    </subcellularLocation>
</comment>